<evidence type="ECO:0000313" key="2">
    <source>
        <dbReference type="EMBL" id="KAK8744033.1"/>
    </source>
</evidence>
<evidence type="ECO:0000313" key="3">
    <source>
        <dbReference type="Proteomes" id="UP001445076"/>
    </source>
</evidence>
<evidence type="ECO:0000259" key="1">
    <source>
        <dbReference type="PROSITE" id="PS00028"/>
    </source>
</evidence>
<dbReference type="SUPFAM" id="SSF57667">
    <property type="entry name" value="beta-beta-alpha zinc fingers"/>
    <property type="match status" value="1"/>
</dbReference>
<name>A0AAW0XVQ7_CHEQU</name>
<feature type="non-terminal residue" evidence="2">
    <location>
        <position position="1"/>
    </location>
</feature>
<dbReference type="InterPro" id="IPR036236">
    <property type="entry name" value="Znf_C2H2_sf"/>
</dbReference>
<gene>
    <name evidence="2" type="ORF">OTU49_000975</name>
</gene>
<dbReference type="Gene3D" id="3.30.160.60">
    <property type="entry name" value="Classic Zinc Finger"/>
    <property type="match status" value="1"/>
</dbReference>
<dbReference type="AlphaFoldDB" id="A0AAW0XVQ7"/>
<dbReference type="PROSITE" id="PS00028">
    <property type="entry name" value="ZINC_FINGER_C2H2_1"/>
    <property type="match status" value="1"/>
</dbReference>
<keyword evidence="3" id="KW-1185">Reference proteome</keyword>
<feature type="non-terminal residue" evidence="2">
    <location>
        <position position="157"/>
    </location>
</feature>
<comment type="caution">
    <text evidence="2">The sequence shown here is derived from an EMBL/GenBank/DDBJ whole genome shotgun (WGS) entry which is preliminary data.</text>
</comment>
<accession>A0AAW0XVQ7</accession>
<proteinExistence type="predicted"/>
<reference evidence="2 3" key="1">
    <citation type="journal article" date="2024" name="BMC Genomics">
        <title>Genome assembly of redclaw crayfish (Cherax quadricarinatus) provides insights into its immune adaptation and hypoxia tolerance.</title>
        <authorList>
            <person name="Liu Z."/>
            <person name="Zheng J."/>
            <person name="Li H."/>
            <person name="Fang K."/>
            <person name="Wang S."/>
            <person name="He J."/>
            <person name="Zhou D."/>
            <person name="Weng S."/>
            <person name="Chi M."/>
            <person name="Gu Z."/>
            <person name="He J."/>
            <person name="Li F."/>
            <person name="Wang M."/>
        </authorList>
    </citation>
    <scope>NUCLEOTIDE SEQUENCE [LARGE SCALE GENOMIC DNA]</scope>
    <source>
        <strain evidence="2">ZL_2023a</strain>
    </source>
</reference>
<dbReference type="Proteomes" id="UP001445076">
    <property type="component" value="Unassembled WGS sequence"/>
</dbReference>
<protein>
    <recommendedName>
        <fullName evidence="1">C2H2-type domain-containing protein</fullName>
    </recommendedName>
</protein>
<feature type="domain" description="C2H2-type" evidence="1">
    <location>
        <begin position="119"/>
        <end position="141"/>
    </location>
</feature>
<organism evidence="2 3">
    <name type="scientific">Cherax quadricarinatus</name>
    <name type="common">Australian red claw crayfish</name>
    <dbReference type="NCBI Taxonomy" id="27406"/>
    <lineage>
        <taxon>Eukaryota</taxon>
        <taxon>Metazoa</taxon>
        <taxon>Ecdysozoa</taxon>
        <taxon>Arthropoda</taxon>
        <taxon>Crustacea</taxon>
        <taxon>Multicrustacea</taxon>
        <taxon>Malacostraca</taxon>
        <taxon>Eumalacostraca</taxon>
        <taxon>Eucarida</taxon>
        <taxon>Decapoda</taxon>
        <taxon>Pleocyemata</taxon>
        <taxon>Astacidea</taxon>
        <taxon>Parastacoidea</taxon>
        <taxon>Parastacidae</taxon>
        <taxon>Cherax</taxon>
    </lineage>
</organism>
<sequence length="157" mass="16484">PPVSACVSLHQCLPASPSTSVCLRLPPPVSACVSLHQCLPASPSTSVCLRLPPPVSACVSLHQCLPASPSISVYLRADQLLMDSLVGGAGGCVLVQDLTEALQVGQVSRLGADSGPYRCNVCNQNLASKYSIKTHLNTQKHQNKFVSLQTPSFPARP</sequence>
<dbReference type="EMBL" id="JARKIK010000023">
    <property type="protein sequence ID" value="KAK8744033.1"/>
    <property type="molecule type" value="Genomic_DNA"/>
</dbReference>
<dbReference type="InterPro" id="IPR013087">
    <property type="entry name" value="Znf_C2H2_type"/>
</dbReference>